<dbReference type="GO" id="GO:0016491">
    <property type="term" value="F:oxidoreductase activity"/>
    <property type="evidence" value="ECO:0007669"/>
    <property type="project" value="InterPro"/>
</dbReference>
<feature type="domain" description="Amine oxidase" evidence="2">
    <location>
        <begin position="21"/>
        <end position="295"/>
    </location>
</feature>
<feature type="transmembrane region" description="Helical" evidence="1">
    <location>
        <begin position="12"/>
        <end position="29"/>
    </location>
</feature>
<dbReference type="OrthoDB" id="5977668at2759"/>
<dbReference type="STRING" id="1849047.A0A3D8S8W4"/>
<name>A0A3D8S8W4_9HELO</name>
<keyword evidence="1" id="KW-1133">Transmembrane helix</keyword>
<dbReference type="Pfam" id="PF01593">
    <property type="entry name" value="Amino_oxidase"/>
    <property type="match status" value="1"/>
</dbReference>
<evidence type="ECO:0000313" key="3">
    <source>
        <dbReference type="EMBL" id="RDW82218.1"/>
    </source>
</evidence>
<organism evidence="3 4">
    <name type="scientific">Coleophoma cylindrospora</name>
    <dbReference type="NCBI Taxonomy" id="1849047"/>
    <lineage>
        <taxon>Eukaryota</taxon>
        <taxon>Fungi</taxon>
        <taxon>Dikarya</taxon>
        <taxon>Ascomycota</taxon>
        <taxon>Pezizomycotina</taxon>
        <taxon>Leotiomycetes</taxon>
        <taxon>Helotiales</taxon>
        <taxon>Dermateaceae</taxon>
        <taxon>Coleophoma</taxon>
    </lineage>
</organism>
<proteinExistence type="predicted"/>
<dbReference type="PANTHER" id="PTHR42923">
    <property type="entry name" value="PROTOPORPHYRINOGEN OXIDASE"/>
    <property type="match status" value="1"/>
</dbReference>
<dbReference type="InterPro" id="IPR050464">
    <property type="entry name" value="Zeta_carotene_desat/Oxidored"/>
</dbReference>
<reference evidence="3 4" key="1">
    <citation type="journal article" date="2018" name="IMA Fungus">
        <title>IMA Genome-F 9: Draft genome sequence of Annulohypoxylon stygium, Aspergillus mulundensis, Berkeleyomyces basicola (syn. Thielaviopsis basicola), Ceratocystis smalleyi, two Cercospora beticola strains, Coleophoma cylindrospora, Fusarium fracticaudum, Phialophora cf. hyalina, and Morchella septimelata.</title>
        <authorList>
            <person name="Wingfield B.D."/>
            <person name="Bills G.F."/>
            <person name="Dong Y."/>
            <person name="Huang W."/>
            <person name="Nel W.J."/>
            <person name="Swalarsk-Parry B.S."/>
            <person name="Vaghefi N."/>
            <person name="Wilken P.M."/>
            <person name="An Z."/>
            <person name="de Beer Z.W."/>
            <person name="De Vos L."/>
            <person name="Chen L."/>
            <person name="Duong T.A."/>
            <person name="Gao Y."/>
            <person name="Hammerbacher A."/>
            <person name="Kikkert J.R."/>
            <person name="Li Y."/>
            <person name="Li H."/>
            <person name="Li K."/>
            <person name="Li Q."/>
            <person name="Liu X."/>
            <person name="Ma X."/>
            <person name="Naidoo K."/>
            <person name="Pethybridge S.J."/>
            <person name="Sun J."/>
            <person name="Steenkamp E.T."/>
            <person name="van der Nest M.A."/>
            <person name="van Wyk S."/>
            <person name="Wingfield M.J."/>
            <person name="Xiong C."/>
            <person name="Yue Q."/>
            <person name="Zhang X."/>
        </authorList>
    </citation>
    <scope>NUCLEOTIDE SEQUENCE [LARGE SCALE GENOMIC DNA]</scope>
    <source>
        <strain evidence="3 4">BP6252</strain>
    </source>
</reference>
<dbReference type="AlphaFoldDB" id="A0A3D8S8W4"/>
<protein>
    <recommendedName>
        <fullName evidence="2">Amine oxidase domain-containing protein</fullName>
    </recommendedName>
</protein>
<comment type="caution">
    <text evidence="3">The sequence shown here is derived from an EMBL/GenBank/DDBJ whole genome shotgun (WGS) entry which is preliminary data.</text>
</comment>
<evidence type="ECO:0000313" key="4">
    <source>
        <dbReference type="Proteomes" id="UP000256645"/>
    </source>
</evidence>
<evidence type="ECO:0000259" key="2">
    <source>
        <dbReference type="Pfam" id="PF01593"/>
    </source>
</evidence>
<dbReference type="Gene3D" id="3.50.50.60">
    <property type="entry name" value="FAD/NAD(P)-binding domain"/>
    <property type="match status" value="1"/>
</dbReference>
<dbReference type="EMBL" id="PDLM01000003">
    <property type="protein sequence ID" value="RDW82218.1"/>
    <property type="molecule type" value="Genomic_DNA"/>
</dbReference>
<dbReference type="SUPFAM" id="SSF51905">
    <property type="entry name" value="FAD/NAD(P)-binding domain"/>
    <property type="match status" value="1"/>
</dbReference>
<keyword evidence="4" id="KW-1185">Reference proteome</keyword>
<keyword evidence="1" id="KW-0472">Membrane</keyword>
<evidence type="ECO:0000256" key="1">
    <source>
        <dbReference type="SAM" id="Phobius"/>
    </source>
</evidence>
<dbReference type="Proteomes" id="UP000256645">
    <property type="component" value="Unassembled WGS sequence"/>
</dbReference>
<keyword evidence="1" id="KW-0812">Transmembrane</keyword>
<accession>A0A3D8S8W4</accession>
<gene>
    <name evidence="3" type="ORF">BP6252_03330</name>
</gene>
<dbReference type="InterPro" id="IPR036188">
    <property type="entry name" value="FAD/NAD-bd_sf"/>
</dbReference>
<dbReference type="PANTHER" id="PTHR42923:SF17">
    <property type="entry name" value="AMINE OXIDASE DOMAIN-CONTAINING PROTEIN"/>
    <property type="match status" value="1"/>
</dbReference>
<dbReference type="InterPro" id="IPR002937">
    <property type="entry name" value="Amino_oxidase"/>
</dbReference>
<sequence>MAPLTHRSPRKKVAIVGSGVAGIGALWALNRTPHDVYIYEAADRLGGHTNTVEYRNGKYKTNVDTGFIVLNSATYPNFLNFLRILDVPFVPTEMTFGVSRDQGLFEWSGTSLSAVFTQRRNIFSLRVWRMIFDIIRFNQFALDLLKVEEKSEEFTTASNGIHHAEEQETIGEYLEREGYSDAFRDDYLIPMTAAVWSTSPDKCSLEFPAVTLVRFMWNHHLLSTVAARPQWMTLKNGSQSYIDAVMKGFPPNHILLNTAVESITNDEDGRVRLHLANGREDVYDHVILATHGDEAFSIIKQEAVREEKEVFSGFQTSENIAVLHSDLSLMPKSKGAWASWNYITESSPTSSNIDQVCLTYNMNILQHIPRDAFGDVLVTLNPLHYPKRDTVQGHYNYRHPLYTAAAIRSQSLLPRIQNTRGISYCGAWTKYGFHEDGFSSGIKVAQDHLGASLPFKFKDSTFSRGKRPVLGLADLVLRVWISAVQTVIVLLERLVGIERGLQRNLRMQVKKLL</sequence>